<dbReference type="STRING" id="252740.A0A423WC67"/>
<keyword evidence="2" id="KW-0472">Membrane</keyword>
<evidence type="ECO:0000313" key="4">
    <source>
        <dbReference type="EMBL" id="ROW01001.1"/>
    </source>
</evidence>
<proteinExistence type="predicted"/>
<name>A0A423WC67_CYTCH</name>
<gene>
    <name evidence="4" type="ORF">VSDG_02728</name>
</gene>
<dbReference type="OrthoDB" id="3918601at2759"/>
<accession>A0A423WC67</accession>
<dbReference type="AlphaFoldDB" id="A0A423WC67"/>
<evidence type="ECO:0000259" key="3">
    <source>
        <dbReference type="Pfam" id="PF20684"/>
    </source>
</evidence>
<dbReference type="PANTHER" id="PTHR39614">
    <property type="entry name" value="INTEGRAL MEMBRANE PROTEIN"/>
    <property type="match status" value="1"/>
</dbReference>
<dbReference type="InterPro" id="IPR049326">
    <property type="entry name" value="Rhodopsin_dom_fungi"/>
</dbReference>
<feature type="transmembrane region" description="Helical" evidence="2">
    <location>
        <begin position="144"/>
        <end position="167"/>
    </location>
</feature>
<feature type="transmembrane region" description="Helical" evidence="2">
    <location>
        <begin position="117"/>
        <end position="137"/>
    </location>
</feature>
<evidence type="ECO:0000313" key="5">
    <source>
        <dbReference type="Proteomes" id="UP000284375"/>
    </source>
</evidence>
<keyword evidence="2" id="KW-0812">Transmembrane</keyword>
<evidence type="ECO:0000256" key="1">
    <source>
        <dbReference type="SAM" id="MobiDB-lite"/>
    </source>
</evidence>
<feature type="transmembrane region" description="Helical" evidence="2">
    <location>
        <begin position="68"/>
        <end position="89"/>
    </location>
</feature>
<feature type="transmembrane region" description="Helical" evidence="2">
    <location>
        <begin position="33"/>
        <end position="56"/>
    </location>
</feature>
<feature type="transmembrane region" description="Helical" evidence="2">
    <location>
        <begin position="222"/>
        <end position="240"/>
    </location>
</feature>
<feature type="compositionally biased region" description="Low complexity" evidence="1">
    <location>
        <begin position="311"/>
        <end position="322"/>
    </location>
</feature>
<feature type="transmembrane region" description="Helical" evidence="2">
    <location>
        <begin position="260"/>
        <end position="281"/>
    </location>
</feature>
<feature type="region of interest" description="Disordered" evidence="1">
    <location>
        <begin position="291"/>
        <end position="338"/>
    </location>
</feature>
<keyword evidence="5" id="KW-1185">Reference proteome</keyword>
<feature type="domain" description="Rhodopsin" evidence="3">
    <location>
        <begin position="52"/>
        <end position="285"/>
    </location>
</feature>
<dbReference type="Pfam" id="PF20684">
    <property type="entry name" value="Fung_rhodopsin"/>
    <property type="match status" value="1"/>
</dbReference>
<feature type="transmembrane region" description="Helical" evidence="2">
    <location>
        <begin position="187"/>
        <end position="210"/>
    </location>
</feature>
<organism evidence="4 5">
    <name type="scientific">Cytospora chrysosperma</name>
    <name type="common">Cytospora canker fungus</name>
    <name type="synonym">Sphaeria chrysosperma</name>
    <dbReference type="NCBI Taxonomy" id="252740"/>
    <lineage>
        <taxon>Eukaryota</taxon>
        <taxon>Fungi</taxon>
        <taxon>Dikarya</taxon>
        <taxon>Ascomycota</taxon>
        <taxon>Pezizomycotina</taxon>
        <taxon>Sordariomycetes</taxon>
        <taxon>Sordariomycetidae</taxon>
        <taxon>Diaporthales</taxon>
        <taxon>Cytosporaceae</taxon>
        <taxon>Cytospora</taxon>
    </lineage>
</organism>
<comment type="caution">
    <text evidence="4">The sequence shown here is derived from an EMBL/GenBank/DDBJ whole genome shotgun (WGS) entry which is preliminary data.</text>
</comment>
<reference evidence="4 5" key="1">
    <citation type="submission" date="2015-09" db="EMBL/GenBank/DDBJ databases">
        <title>Host preference determinants of Valsa canker pathogens revealed by comparative genomics.</title>
        <authorList>
            <person name="Yin Z."/>
            <person name="Huang L."/>
        </authorList>
    </citation>
    <scope>NUCLEOTIDE SEQUENCE [LARGE SCALE GENOMIC DNA]</scope>
    <source>
        <strain evidence="4 5">YSFL</strain>
    </source>
</reference>
<sequence>MDSGATAAGPPTSTLLPGQSPPLAALTDTNRSGIVLITTSLCLIFALLSITIRLYVRLQFRHQIDRDDFASFISMIFSFIQCVVVFIQAGNGFGKSAGEISQSNMVSWQKSAFASDILYIFTLWLTKCSVALLFIRLTPEQKHIFASYVVLGGSTLLMIISEILVALRCDISHPWIFVDNGCSDLFQRWQVVTAFDVITEIFLFGLAMYMLQGLKLKMEKKLVVLSAFALRLPVIVPAVLRLHWLGIEFSSSDPSLDGVVASVFTQIQLSYAIFATTTPILRPFMGALNTHYGGPNETRKTPTGTRRSDKSSGQPLSSLISSRNKSEQRNLDSSIGPQVRWDHTEYNVQVSSAENENRSLHSSDSRRMFISKNTEWTVDYEEPMEPRKAALV</sequence>
<dbReference type="PANTHER" id="PTHR39614:SF2">
    <property type="entry name" value="INTEGRAL MEMBRANE PROTEIN"/>
    <property type="match status" value="1"/>
</dbReference>
<feature type="region of interest" description="Disordered" evidence="1">
    <location>
        <begin position="1"/>
        <end position="21"/>
    </location>
</feature>
<evidence type="ECO:0000256" key="2">
    <source>
        <dbReference type="SAM" id="Phobius"/>
    </source>
</evidence>
<dbReference type="Proteomes" id="UP000284375">
    <property type="component" value="Unassembled WGS sequence"/>
</dbReference>
<keyword evidence="2" id="KW-1133">Transmembrane helix</keyword>
<protein>
    <recommendedName>
        <fullName evidence="3">Rhodopsin domain-containing protein</fullName>
    </recommendedName>
</protein>
<dbReference type="EMBL" id="LJZO01000007">
    <property type="protein sequence ID" value="ROW01001.1"/>
    <property type="molecule type" value="Genomic_DNA"/>
</dbReference>